<name>A0A1B6CJ02_9HEMI</name>
<dbReference type="EMBL" id="GEDC01023927">
    <property type="protein sequence ID" value="JAS13371.1"/>
    <property type="molecule type" value="Transcribed_RNA"/>
</dbReference>
<accession>A0A1B6CJ02</accession>
<reference evidence="1" key="1">
    <citation type="submission" date="2015-12" db="EMBL/GenBank/DDBJ databases">
        <title>De novo transcriptome assembly of four potential Pierce s Disease insect vectors from Arizona vineyards.</title>
        <authorList>
            <person name="Tassone E.E."/>
        </authorList>
    </citation>
    <scope>NUCLEOTIDE SEQUENCE</scope>
</reference>
<sequence length="410" mass="46249">MYKNQHSQILNIMNIKIKNEMNKMKLFLKYNKDEKYSHKQSMRSIQKSKLVNKIGLTEQQETREIREPPILDKKLHKPISNQLFFNDVLNSSGTNFNSLIVNKQAGADFMKESCKEVLMDKILEFLTTTEPSIYAETITKPNYIFETFLLNLNTSNSNKTNIGQSDYSLPLLYNQSAINYSVVSFSVEDSNIPYLSEQLLPPIVNFDRPLDPDIMATTIMTTQLINPTDKFNITLNSTFILPSIIYENVSTLSSLPPIHNKVVMKPNTQTGNSAGFQGFLGSITPMNSTKHDFIKTTLRVNQTPALESSRESNLSVSSVPLIINSSTIPYDFISTTKSSHYIDDNNLVIESNKINNSELYELSVNATSKTYPASKPSQTPAFIQLSKSSDTFTHNLVTPLYPFISSTLKS</sequence>
<evidence type="ECO:0000313" key="1">
    <source>
        <dbReference type="EMBL" id="JAS13371.1"/>
    </source>
</evidence>
<protein>
    <submittedName>
        <fullName evidence="1">Uncharacterized protein</fullName>
    </submittedName>
</protein>
<proteinExistence type="predicted"/>
<feature type="non-terminal residue" evidence="1">
    <location>
        <position position="410"/>
    </location>
</feature>
<gene>
    <name evidence="1" type="ORF">g.2179</name>
</gene>
<dbReference type="AlphaFoldDB" id="A0A1B6CJ02"/>
<organism evidence="1">
    <name type="scientific">Clastoptera arizonana</name>
    <name type="common">Arizona spittle bug</name>
    <dbReference type="NCBI Taxonomy" id="38151"/>
    <lineage>
        <taxon>Eukaryota</taxon>
        <taxon>Metazoa</taxon>
        <taxon>Ecdysozoa</taxon>
        <taxon>Arthropoda</taxon>
        <taxon>Hexapoda</taxon>
        <taxon>Insecta</taxon>
        <taxon>Pterygota</taxon>
        <taxon>Neoptera</taxon>
        <taxon>Paraneoptera</taxon>
        <taxon>Hemiptera</taxon>
        <taxon>Auchenorrhyncha</taxon>
        <taxon>Cercopoidea</taxon>
        <taxon>Clastopteridae</taxon>
        <taxon>Clastoptera</taxon>
    </lineage>
</organism>